<comment type="subcellular location">
    <subcellularLocation>
        <location evidence="1">Membrane</location>
        <topology evidence="1">Multi-pass membrane protein</topology>
    </subcellularLocation>
</comment>
<feature type="transmembrane region" description="Helical" evidence="7">
    <location>
        <begin position="47"/>
        <end position="72"/>
    </location>
</feature>
<accession>A0A9W4XK84</accession>
<dbReference type="EMBL" id="CAOQHR010000001">
    <property type="protein sequence ID" value="CAI6257157.1"/>
    <property type="molecule type" value="Genomic_DNA"/>
</dbReference>
<dbReference type="PANTHER" id="PTHR33048:SF156">
    <property type="entry name" value="INTEGRAL MEMBRANE PROTEIN"/>
    <property type="match status" value="1"/>
</dbReference>
<proteinExistence type="inferred from homology"/>
<evidence type="ECO:0000313" key="10">
    <source>
        <dbReference type="Proteomes" id="UP001152607"/>
    </source>
</evidence>
<sequence length="498" mass="54060">MTDAYRDADNGSQSLMGASFALLALTTVFFACFLVSKYYNGAAISQLMFWLIVFAYVFNVGNAIVNALSVILGDAGKHIDTLDRDTYITSGKIGKASDYLYIPSAIFPKLAMLAFYSQLFRGRRIYDWTVYGCAGLLVCTLLAGVLQTTLICRPFNAYWLGHGKCGDMMASYRWLSYPNILTDFAMLVLPLPALINLQVSSTVKAKIILTFLTGSLGIITAILRLVSFYTIPIFPDATYYLIQPAIYSVVEPSAYLICAIMPTLRHLAHRSGSTSPKNNNHNNNTSLHTTNSSSKGFTTTYHEHQTTSTPKSQRNVYLPHIFSPTSFLSRFSGTMSSSSSQHAKTPTAIRTPPPRSINEPDLELGKVGLSPRTRQATSNRTEVGTGSRPAGSQRRRTQGGNSGGWGNLFLPEDAIVCQTDIDMISEPLGGGSGGDWKEGFGGAVRVDEERESDSAGGRIGVGLDLDGEVDGDQVPLYGLAEDKVRTRKRKSVVAGSGI</sequence>
<keyword evidence="10" id="KW-1185">Reference proteome</keyword>
<keyword evidence="3 7" id="KW-1133">Transmembrane helix</keyword>
<feature type="transmembrane region" description="Helical" evidence="7">
    <location>
        <begin position="207"/>
        <end position="231"/>
    </location>
</feature>
<evidence type="ECO:0000256" key="2">
    <source>
        <dbReference type="ARBA" id="ARBA00022692"/>
    </source>
</evidence>
<comment type="caution">
    <text evidence="9">The sequence shown here is derived from an EMBL/GenBank/DDBJ whole genome shotgun (WGS) entry which is preliminary data.</text>
</comment>
<evidence type="ECO:0000259" key="8">
    <source>
        <dbReference type="Pfam" id="PF20684"/>
    </source>
</evidence>
<comment type="similarity">
    <text evidence="5">Belongs to the SAT4 family.</text>
</comment>
<dbReference type="InterPro" id="IPR049326">
    <property type="entry name" value="Rhodopsin_dom_fungi"/>
</dbReference>
<evidence type="ECO:0000256" key="1">
    <source>
        <dbReference type="ARBA" id="ARBA00004141"/>
    </source>
</evidence>
<evidence type="ECO:0000256" key="6">
    <source>
        <dbReference type="SAM" id="MobiDB-lite"/>
    </source>
</evidence>
<feature type="compositionally biased region" description="Polar residues" evidence="6">
    <location>
        <begin position="372"/>
        <end position="384"/>
    </location>
</feature>
<feature type="domain" description="Rhodopsin" evidence="8">
    <location>
        <begin position="50"/>
        <end position="269"/>
    </location>
</feature>
<feature type="compositionally biased region" description="Low complexity" evidence="6">
    <location>
        <begin position="273"/>
        <end position="300"/>
    </location>
</feature>
<feature type="transmembrane region" description="Helical" evidence="7">
    <location>
        <begin position="128"/>
        <end position="151"/>
    </location>
</feature>
<dbReference type="Pfam" id="PF20684">
    <property type="entry name" value="Fung_rhodopsin"/>
    <property type="match status" value="1"/>
</dbReference>
<keyword evidence="4 7" id="KW-0472">Membrane</keyword>
<organism evidence="9 10">
    <name type="scientific">Periconia digitata</name>
    <dbReference type="NCBI Taxonomy" id="1303443"/>
    <lineage>
        <taxon>Eukaryota</taxon>
        <taxon>Fungi</taxon>
        <taxon>Dikarya</taxon>
        <taxon>Ascomycota</taxon>
        <taxon>Pezizomycotina</taxon>
        <taxon>Dothideomycetes</taxon>
        <taxon>Pleosporomycetidae</taxon>
        <taxon>Pleosporales</taxon>
        <taxon>Massarineae</taxon>
        <taxon>Periconiaceae</taxon>
        <taxon>Periconia</taxon>
    </lineage>
</organism>
<evidence type="ECO:0000256" key="4">
    <source>
        <dbReference type="ARBA" id="ARBA00023136"/>
    </source>
</evidence>
<dbReference type="GO" id="GO:0016020">
    <property type="term" value="C:membrane"/>
    <property type="evidence" value="ECO:0007669"/>
    <property type="project" value="UniProtKB-SubCell"/>
</dbReference>
<feature type="region of interest" description="Disordered" evidence="6">
    <location>
        <begin position="269"/>
        <end position="315"/>
    </location>
</feature>
<evidence type="ECO:0000256" key="7">
    <source>
        <dbReference type="SAM" id="Phobius"/>
    </source>
</evidence>
<evidence type="ECO:0000313" key="9">
    <source>
        <dbReference type="EMBL" id="CAI6257157.1"/>
    </source>
</evidence>
<feature type="transmembrane region" description="Helical" evidence="7">
    <location>
        <begin position="177"/>
        <end position="195"/>
    </location>
</feature>
<evidence type="ECO:0000256" key="5">
    <source>
        <dbReference type="ARBA" id="ARBA00038359"/>
    </source>
</evidence>
<evidence type="ECO:0000256" key="3">
    <source>
        <dbReference type="ARBA" id="ARBA00022989"/>
    </source>
</evidence>
<dbReference type="PANTHER" id="PTHR33048">
    <property type="entry name" value="PTH11-LIKE INTEGRAL MEMBRANE PROTEIN (AFU_ORTHOLOGUE AFUA_5G11245)"/>
    <property type="match status" value="1"/>
</dbReference>
<dbReference type="Proteomes" id="UP001152607">
    <property type="component" value="Unassembled WGS sequence"/>
</dbReference>
<feature type="transmembrane region" description="Helical" evidence="7">
    <location>
        <begin position="99"/>
        <end position="116"/>
    </location>
</feature>
<name>A0A9W4XK84_9PLEO</name>
<dbReference type="OrthoDB" id="5329176at2759"/>
<reference evidence="9" key="1">
    <citation type="submission" date="2023-01" db="EMBL/GenBank/DDBJ databases">
        <authorList>
            <person name="Van Ghelder C."/>
            <person name="Rancurel C."/>
        </authorList>
    </citation>
    <scope>NUCLEOTIDE SEQUENCE</scope>
    <source>
        <strain evidence="9">CNCM I-4278</strain>
    </source>
</reference>
<feature type="transmembrane region" description="Helical" evidence="7">
    <location>
        <begin position="15"/>
        <end position="35"/>
    </location>
</feature>
<dbReference type="InterPro" id="IPR052337">
    <property type="entry name" value="SAT4-like"/>
</dbReference>
<keyword evidence="2 7" id="KW-0812">Transmembrane</keyword>
<dbReference type="AlphaFoldDB" id="A0A9W4XK84"/>
<feature type="region of interest" description="Disordered" evidence="6">
    <location>
        <begin position="333"/>
        <end position="406"/>
    </location>
</feature>
<dbReference type="PROSITE" id="PS51257">
    <property type="entry name" value="PROKAR_LIPOPROTEIN"/>
    <property type="match status" value="1"/>
</dbReference>
<gene>
    <name evidence="9" type="ORF">PDIGIT_LOCUS1200</name>
</gene>
<protein>
    <recommendedName>
        <fullName evidence="8">Rhodopsin domain-containing protein</fullName>
    </recommendedName>
</protein>